<reference evidence="3 4" key="1">
    <citation type="journal article" date="2023" name="G3 (Bethesda)">
        <title>A chromosome-length genome assembly and annotation of blackberry (Rubus argutus, cv. 'Hillquist').</title>
        <authorList>
            <person name="Bruna T."/>
            <person name="Aryal R."/>
            <person name="Dudchenko O."/>
            <person name="Sargent D.J."/>
            <person name="Mead D."/>
            <person name="Buti M."/>
            <person name="Cavallini A."/>
            <person name="Hytonen T."/>
            <person name="Andres J."/>
            <person name="Pham M."/>
            <person name="Weisz D."/>
            <person name="Mascagni F."/>
            <person name="Usai G."/>
            <person name="Natali L."/>
            <person name="Bassil N."/>
            <person name="Fernandez G.E."/>
            <person name="Lomsadze A."/>
            <person name="Armour M."/>
            <person name="Olukolu B."/>
            <person name="Poorten T."/>
            <person name="Britton C."/>
            <person name="Davik J."/>
            <person name="Ashrafi H."/>
            <person name="Aiden E.L."/>
            <person name="Borodovsky M."/>
            <person name="Worthington M."/>
        </authorList>
    </citation>
    <scope>NUCLEOTIDE SEQUENCE [LARGE SCALE GENOMIC DNA]</scope>
    <source>
        <strain evidence="3">PI 553951</strain>
    </source>
</reference>
<dbReference type="GO" id="GO:0000479">
    <property type="term" value="P:endonucleolytic cleavage of tricistronic rRNA transcript (SSU-rRNA, 5.8S rRNA, LSU-rRNA)"/>
    <property type="evidence" value="ECO:0007669"/>
    <property type="project" value="TreeGrafter"/>
</dbReference>
<keyword evidence="4" id="KW-1185">Reference proteome</keyword>
<evidence type="ECO:0000256" key="1">
    <source>
        <dbReference type="SAM" id="MobiDB-lite"/>
    </source>
</evidence>
<proteinExistence type="predicted"/>
<evidence type="ECO:0000313" key="3">
    <source>
        <dbReference type="EMBL" id="KAK9904441.1"/>
    </source>
</evidence>
<feature type="compositionally biased region" description="Polar residues" evidence="1">
    <location>
        <begin position="277"/>
        <end position="289"/>
    </location>
</feature>
<dbReference type="PANTHER" id="PTHR12858">
    <property type="entry name" value="RIBOSOME BIOGENESIS PROTEIN"/>
    <property type="match status" value="1"/>
</dbReference>
<evidence type="ECO:0000313" key="4">
    <source>
        <dbReference type="Proteomes" id="UP001457282"/>
    </source>
</evidence>
<organism evidence="3 4">
    <name type="scientific">Rubus argutus</name>
    <name type="common">Southern blackberry</name>
    <dbReference type="NCBI Taxonomy" id="59490"/>
    <lineage>
        <taxon>Eukaryota</taxon>
        <taxon>Viridiplantae</taxon>
        <taxon>Streptophyta</taxon>
        <taxon>Embryophyta</taxon>
        <taxon>Tracheophyta</taxon>
        <taxon>Spermatophyta</taxon>
        <taxon>Magnoliopsida</taxon>
        <taxon>eudicotyledons</taxon>
        <taxon>Gunneridae</taxon>
        <taxon>Pentapetalae</taxon>
        <taxon>rosids</taxon>
        <taxon>fabids</taxon>
        <taxon>Rosales</taxon>
        <taxon>Rosaceae</taxon>
        <taxon>Rosoideae</taxon>
        <taxon>Rosoideae incertae sedis</taxon>
        <taxon>Rubus</taxon>
    </lineage>
</organism>
<feature type="region of interest" description="Disordered" evidence="1">
    <location>
        <begin position="277"/>
        <end position="304"/>
    </location>
</feature>
<dbReference type="GO" id="GO:0003924">
    <property type="term" value="F:GTPase activity"/>
    <property type="evidence" value="ECO:0007669"/>
    <property type="project" value="TreeGrafter"/>
</dbReference>
<name>A0AAW1VMJ1_RUBAR</name>
<sequence>MRKGTKIHIAGVGDYRVAGMTAMTDPCPLPSAARKKGLCDKEKLFYAPMSGLGNLLYDKDAVYININDHFVQYSHVDDKGDATDNGKREDLGVHLVKSLQSTKYSVDEKLEQGSINLFSRKPNLSLETQRDGKDTDESREQIHMIETLEEYQHGEATKADAADINVLTDTESSGSERENCDASYKDATHKHVKEYVEFQDGRSRRKVIFGNDFNDNDMKDSNDEAEDDDDDDNNDDVHGTGDDMGNIAKWKESLAERTFVKQTINLMQLVYGKSTSMSTTSINKENDSSAYEESDGEDFLKPKGGHYKKRREVEGRNWNVDDCSKYYSTSKDWKRKECKESIRDRFVTGDWSKAAQRNQATEANEDEDVVYGDFEDLETGEKHARNISNGANNKEHDLAKEEQRLKKLVLRAKFNAQYPSLERLTYKSYGEEFDNKYGGKYDRVQSKESGYFDELKEEIELRKQMNKAELNDIDEDTRIDIEGFRTGTYLRLEVHDVPYEMVKYFDPCHPILVGGIDLGEQNVGYMQARLKRHRWHKKVLKASDPIIVSIGWRRYQTIPVYAIEDRNGRHRRLKYTPEHMHCLATFWGPLAPPNTGVVAFQNLSNNQAAFRITATAVVLEFNHASKIVKKLKMVGYPRQIFKKTALVEDMFNSELEIARYEGAAIRTVSGIRGQVKKAAKVEIGNQPKKIGGQPEKAIARCTFEDKIKGNDIVFLTTWTPAEVPQFYNPLTTALQPRDQVWQGMKTVAELRREHNVPIPVNKDSLYKPIERKRRKFNTLVISKSLQSALPFGSKLKNTPRRRRPLLEDRRAVVMEPHERRVQTSVQQLRSISSDKTKKRRAKGEKKRKEIEELKAKTEQLSRKRQREECRERCRVHDKLNKKIRKNTEG</sequence>
<dbReference type="GO" id="GO:0005525">
    <property type="term" value="F:GTP binding"/>
    <property type="evidence" value="ECO:0007669"/>
    <property type="project" value="TreeGrafter"/>
</dbReference>
<protein>
    <recommendedName>
        <fullName evidence="2">Ribosome biogenesis protein BMS1/TSR1 C-terminal domain-containing protein</fullName>
    </recommendedName>
</protein>
<feature type="region of interest" description="Disordered" evidence="1">
    <location>
        <begin position="818"/>
        <end position="871"/>
    </location>
</feature>
<dbReference type="EMBL" id="JBEDUW010000197">
    <property type="protein sequence ID" value="KAK9904441.1"/>
    <property type="molecule type" value="Genomic_DNA"/>
</dbReference>
<dbReference type="GO" id="GO:0030686">
    <property type="term" value="C:90S preribosome"/>
    <property type="evidence" value="ECO:0007669"/>
    <property type="project" value="TreeGrafter"/>
</dbReference>
<feature type="compositionally biased region" description="Basic and acidic residues" evidence="1">
    <location>
        <begin position="846"/>
        <end position="871"/>
    </location>
</feature>
<feature type="domain" description="Ribosome biogenesis protein BMS1/TSR1 C-terminal" evidence="2">
    <location>
        <begin position="393"/>
        <end position="721"/>
    </location>
</feature>
<evidence type="ECO:0000259" key="2">
    <source>
        <dbReference type="SMART" id="SM01362"/>
    </source>
</evidence>
<dbReference type="GO" id="GO:0000462">
    <property type="term" value="P:maturation of SSU-rRNA from tricistronic rRNA transcript (SSU-rRNA, 5.8S rRNA, LSU-rRNA)"/>
    <property type="evidence" value="ECO:0007669"/>
    <property type="project" value="TreeGrafter"/>
</dbReference>
<comment type="caution">
    <text evidence="3">The sequence shown here is derived from an EMBL/GenBank/DDBJ whole genome shotgun (WGS) entry which is preliminary data.</text>
</comment>
<dbReference type="PANTHER" id="PTHR12858:SF2">
    <property type="entry name" value="RIBOSOME BIOGENESIS PROTEIN BMS1 HOMOLOG"/>
    <property type="match status" value="1"/>
</dbReference>
<feature type="compositionally biased region" description="Polar residues" evidence="1">
    <location>
        <begin position="822"/>
        <end position="833"/>
    </location>
</feature>
<dbReference type="InterPro" id="IPR007034">
    <property type="entry name" value="BMS1_TSR1_C"/>
</dbReference>
<dbReference type="InterPro" id="IPR039761">
    <property type="entry name" value="Bms1/Tsr1"/>
</dbReference>
<gene>
    <name evidence="3" type="ORF">M0R45_000666</name>
</gene>
<dbReference type="Proteomes" id="UP001457282">
    <property type="component" value="Unassembled WGS sequence"/>
</dbReference>
<feature type="compositionally biased region" description="Basic residues" evidence="1">
    <location>
        <begin position="836"/>
        <end position="845"/>
    </location>
</feature>
<dbReference type="AlphaFoldDB" id="A0AAW1VMJ1"/>
<dbReference type="Pfam" id="PF04950">
    <property type="entry name" value="RIBIOP_C"/>
    <property type="match status" value="1"/>
</dbReference>
<dbReference type="GO" id="GO:0034511">
    <property type="term" value="F:U3 snoRNA binding"/>
    <property type="evidence" value="ECO:0007669"/>
    <property type="project" value="TreeGrafter"/>
</dbReference>
<feature type="compositionally biased region" description="Acidic residues" evidence="1">
    <location>
        <begin position="223"/>
        <end position="234"/>
    </location>
</feature>
<feature type="region of interest" description="Disordered" evidence="1">
    <location>
        <begin position="209"/>
        <end position="244"/>
    </location>
</feature>
<dbReference type="SMART" id="SM01362">
    <property type="entry name" value="DUF663"/>
    <property type="match status" value="1"/>
</dbReference>
<accession>A0AAW1VMJ1</accession>